<comment type="caution">
    <text evidence="1">The sequence shown here is derived from an EMBL/GenBank/DDBJ whole genome shotgun (WGS) entry which is preliminary data.</text>
</comment>
<sequence length="142" mass="15937">TTIPFGLLCLAEQLVPRSGPANALARLRLFANTVPTAPFKGGFRKSTIVWLIKRFFRRTLRRGRTEGAIVAETEDATRAELLDRWTEAVLLPETLVCAESDVSTQLLEGDVEVYVGWDKICPITSLQPHLSPLLKEMYCYQT</sequence>
<gene>
    <name evidence="1" type="ORF">B296_00046100</name>
</gene>
<proteinExistence type="predicted"/>
<feature type="non-terminal residue" evidence="1">
    <location>
        <position position="1"/>
    </location>
</feature>
<reference evidence="1 2" key="1">
    <citation type="journal article" date="2014" name="Agronomy (Basel)">
        <title>A Draft Genome Sequence for Ensete ventricosum, the Drought-Tolerant Tree Against Hunger.</title>
        <authorList>
            <person name="Harrison J."/>
            <person name="Moore K.A."/>
            <person name="Paszkiewicz K."/>
            <person name="Jones T."/>
            <person name="Grant M."/>
            <person name="Ambacheew D."/>
            <person name="Muzemil S."/>
            <person name="Studholme D.J."/>
        </authorList>
    </citation>
    <scope>NUCLEOTIDE SEQUENCE [LARGE SCALE GENOMIC DNA]</scope>
</reference>
<accession>A0A426YJW1</accession>
<evidence type="ECO:0000313" key="1">
    <source>
        <dbReference type="EMBL" id="RRT51966.1"/>
    </source>
</evidence>
<protein>
    <submittedName>
        <fullName evidence="1">Uncharacterized protein</fullName>
    </submittedName>
</protein>
<organism evidence="1 2">
    <name type="scientific">Ensete ventricosum</name>
    <name type="common">Abyssinian banana</name>
    <name type="synonym">Musa ensete</name>
    <dbReference type="NCBI Taxonomy" id="4639"/>
    <lineage>
        <taxon>Eukaryota</taxon>
        <taxon>Viridiplantae</taxon>
        <taxon>Streptophyta</taxon>
        <taxon>Embryophyta</taxon>
        <taxon>Tracheophyta</taxon>
        <taxon>Spermatophyta</taxon>
        <taxon>Magnoliopsida</taxon>
        <taxon>Liliopsida</taxon>
        <taxon>Zingiberales</taxon>
        <taxon>Musaceae</taxon>
        <taxon>Ensete</taxon>
    </lineage>
</organism>
<dbReference type="Proteomes" id="UP000287651">
    <property type="component" value="Unassembled WGS sequence"/>
</dbReference>
<name>A0A426YJW1_ENSVE</name>
<dbReference type="AlphaFoldDB" id="A0A426YJW1"/>
<evidence type="ECO:0000313" key="2">
    <source>
        <dbReference type="Proteomes" id="UP000287651"/>
    </source>
</evidence>
<dbReference type="EMBL" id="AMZH03011937">
    <property type="protein sequence ID" value="RRT51966.1"/>
    <property type="molecule type" value="Genomic_DNA"/>
</dbReference>